<dbReference type="RefSeq" id="WP_306775267.1">
    <property type="nucleotide sequence ID" value="NZ_JADPAO010000005.1"/>
</dbReference>
<dbReference type="Proteomes" id="UP001212823">
    <property type="component" value="Unassembled WGS sequence"/>
</dbReference>
<evidence type="ECO:0000313" key="1">
    <source>
        <dbReference type="EMBL" id="MDB8018041.1"/>
    </source>
</evidence>
<sequence>MNTLPETDKTLWGRNGLLVGRELWINSAYFSERAENKRIDGTQTATWRVVLSEGVMTARLFFTFSAVVKIVELHNKSPLDVLHFKKNHEMEDIFMSEWRKIRIQDYYKEAVGEKEYAYVTRRFMKY</sequence>
<gene>
    <name evidence="1" type="ORF">PNE45_08335</name>
</gene>
<reference evidence="1" key="1">
    <citation type="submission" date="2023-01" db="EMBL/GenBank/DDBJ databases">
        <title>Human gut microbiome strain richness.</title>
        <authorList>
            <person name="Chen-Liaw A."/>
        </authorList>
    </citation>
    <scope>NUCLEOTIDE SEQUENCE</scope>
    <source>
        <strain evidence="1">1001283st1_D2_1001283B150209_150212</strain>
    </source>
</reference>
<evidence type="ECO:0000313" key="2">
    <source>
        <dbReference type="Proteomes" id="UP001212823"/>
    </source>
</evidence>
<comment type="caution">
    <text evidence="1">The sequence shown here is derived from an EMBL/GenBank/DDBJ whole genome shotgun (WGS) entry which is preliminary data.</text>
</comment>
<accession>A0AAP3V964</accession>
<organism evidence="1 2">
    <name type="scientific">Agathobacter rectalis</name>
    <dbReference type="NCBI Taxonomy" id="39491"/>
    <lineage>
        <taxon>Bacteria</taxon>
        <taxon>Bacillati</taxon>
        <taxon>Bacillota</taxon>
        <taxon>Clostridia</taxon>
        <taxon>Lachnospirales</taxon>
        <taxon>Lachnospiraceae</taxon>
        <taxon>Agathobacter</taxon>
    </lineage>
</organism>
<proteinExistence type="predicted"/>
<dbReference type="AlphaFoldDB" id="A0AAP3V964"/>
<name>A0AAP3V964_9FIRM</name>
<dbReference type="EMBL" id="JAQLYE010000013">
    <property type="protein sequence ID" value="MDB8018041.1"/>
    <property type="molecule type" value="Genomic_DNA"/>
</dbReference>
<protein>
    <submittedName>
        <fullName evidence="1">Uncharacterized protein</fullName>
    </submittedName>
</protein>